<reference evidence="3" key="1">
    <citation type="submission" date="2025-08" db="UniProtKB">
        <authorList>
            <consortium name="RefSeq"/>
        </authorList>
    </citation>
    <scope>IDENTIFICATION</scope>
    <source>
        <tissue evidence="3">Whole sample</tissue>
    </source>
</reference>
<dbReference type="OrthoDB" id="6173683at2759"/>
<dbReference type="Proteomes" id="UP000694844">
    <property type="component" value="Chromosome 5"/>
</dbReference>
<keyword evidence="1" id="KW-0732">Signal</keyword>
<keyword evidence="2" id="KW-1185">Reference proteome</keyword>
<feature type="signal peptide" evidence="1">
    <location>
        <begin position="1"/>
        <end position="20"/>
    </location>
</feature>
<name>A0A8B8EGP9_CRAVI</name>
<evidence type="ECO:0000313" key="3">
    <source>
        <dbReference type="RefSeq" id="XP_022338879.1"/>
    </source>
</evidence>
<proteinExistence type="predicted"/>
<dbReference type="AlphaFoldDB" id="A0A8B8EGP9"/>
<evidence type="ECO:0000313" key="2">
    <source>
        <dbReference type="Proteomes" id="UP000694844"/>
    </source>
</evidence>
<dbReference type="GeneID" id="111134272"/>
<dbReference type="KEGG" id="cvn:111134272"/>
<sequence>MQALLQSLVGSIFLLSLSVAEDEFAVQYYDKTSVYGTYDKKKKCWSEGPDNPELPVSDECQPASVQLKLEYLLKKNPAVQNAIKEKYLHCDKSYYTPVGLDNVCPSTVAFPTKVKVYDTECYIVKPEKQCISYAKCEAKTGCLSSDSDKSTCLMDSFREFETWIYCKTCGFRLITLKLPQCCSCNKYDACQ</sequence>
<organism evidence="2 3">
    <name type="scientific">Crassostrea virginica</name>
    <name type="common">Eastern oyster</name>
    <dbReference type="NCBI Taxonomy" id="6565"/>
    <lineage>
        <taxon>Eukaryota</taxon>
        <taxon>Metazoa</taxon>
        <taxon>Spiralia</taxon>
        <taxon>Lophotrochozoa</taxon>
        <taxon>Mollusca</taxon>
        <taxon>Bivalvia</taxon>
        <taxon>Autobranchia</taxon>
        <taxon>Pteriomorphia</taxon>
        <taxon>Ostreida</taxon>
        <taxon>Ostreoidea</taxon>
        <taxon>Ostreidae</taxon>
        <taxon>Crassostrea</taxon>
    </lineage>
</organism>
<feature type="chain" id="PRO_5034811258" evidence="1">
    <location>
        <begin position="21"/>
        <end position="191"/>
    </location>
</feature>
<protein>
    <submittedName>
        <fullName evidence="3">Uncharacterized protein LOC111134272 isoform X1</fullName>
    </submittedName>
</protein>
<accession>A0A8B8EGP9</accession>
<evidence type="ECO:0000256" key="1">
    <source>
        <dbReference type="SAM" id="SignalP"/>
    </source>
</evidence>
<gene>
    <name evidence="3" type="primary">LOC111134272</name>
</gene>
<dbReference type="RefSeq" id="XP_022338879.1">
    <property type="nucleotide sequence ID" value="XM_022483171.1"/>
</dbReference>